<dbReference type="GO" id="GO:0015628">
    <property type="term" value="P:protein secretion by the type II secretion system"/>
    <property type="evidence" value="ECO:0007669"/>
    <property type="project" value="InterPro"/>
</dbReference>
<evidence type="ECO:0000256" key="1">
    <source>
        <dbReference type="ARBA" id="ARBA00004377"/>
    </source>
</evidence>
<dbReference type="GO" id="GO:0015627">
    <property type="term" value="C:type II protein secretion system complex"/>
    <property type="evidence" value="ECO:0007669"/>
    <property type="project" value="InterPro"/>
</dbReference>
<sequence>MKRMRGFTLLEVMLAFVLLAAAMGLVIAMLSRGLKQVQRSQSASEAMMYAQSYLDEFGMLAPVLPDSREGEFGEGRYRYRLQVEEITDPSPDGSTQAPVEALDAARLYRVVLDVSWGAATRDQRLHLVTLRARKPVVLPGAAR</sequence>
<dbReference type="GO" id="GO:0005886">
    <property type="term" value="C:plasma membrane"/>
    <property type="evidence" value="ECO:0007669"/>
    <property type="project" value="UniProtKB-SubCell"/>
</dbReference>
<organism evidence="9 10">
    <name type="scientific">Arenimonas oryziterrae DSM 21050 = YC6267</name>
    <dbReference type="NCBI Taxonomy" id="1121015"/>
    <lineage>
        <taxon>Bacteria</taxon>
        <taxon>Pseudomonadati</taxon>
        <taxon>Pseudomonadota</taxon>
        <taxon>Gammaproteobacteria</taxon>
        <taxon>Lysobacterales</taxon>
        <taxon>Lysobacteraceae</taxon>
        <taxon>Arenimonas</taxon>
    </lineage>
</organism>
<dbReference type="EMBL" id="AVCI01000006">
    <property type="protein sequence ID" value="KFN43189.1"/>
    <property type="molecule type" value="Genomic_DNA"/>
</dbReference>
<evidence type="ECO:0000256" key="6">
    <source>
        <dbReference type="ARBA" id="ARBA00022692"/>
    </source>
</evidence>
<dbReference type="STRING" id="1121015.GCA_000420545_02540"/>
<keyword evidence="6" id="KW-0812">Transmembrane</keyword>
<keyword evidence="10" id="KW-1185">Reference proteome</keyword>
<gene>
    <name evidence="9" type="ORF">N789_11545</name>
</gene>
<keyword evidence="3" id="KW-1003">Cell membrane</keyword>
<dbReference type="RefSeq" id="WP_022970146.1">
    <property type="nucleotide sequence ID" value="NZ_ATVD01000005.1"/>
</dbReference>
<dbReference type="AlphaFoldDB" id="A0A091AWZ1"/>
<name>A0A091AWZ1_9GAMM</name>
<evidence type="ECO:0000256" key="8">
    <source>
        <dbReference type="ARBA" id="ARBA00023136"/>
    </source>
</evidence>
<dbReference type="eggNOG" id="COG4967">
    <property type="taxonomic scope" value="Bacteria"/>
</dbReference>
<protein>
    <submittedName>
        <fullName evidence="9">Uncharacterized protein</fullName>
    </submittedName>
</protein>
<keyword evidence="5" id="KW-0997">Cell inner membrane</keyword>
<evidence type="ECO:0000256" key="4">
    <source>
        <dbReference type="ARBA" id="ARBA00022481"/>
    </source>
</evidence>
<evidence type="ECO:0000256" key="7">
    <source>
        <dbReference type="ARBA" id="ARBA00022989"/>
    </source>
</evidence>
<dbReference type="PROSITE" id="PS00409">
    <property type="entry name" value="PROKAR_NTER_METHYL"/>
    <property type="match status" value="1"/>
</dbReference>
<dbReference type="Pfam" id="PF07963">
    <property type="entry name" value="N_methyl"/>
    <property type="match status" value="1"/>
</dbReference>
<dbReference type="PANTHER" id="PTHR38779:SF2">
    <property type="entry name" value="TYPE II SECRETION SYSTEM PROTEIN I-RELATED"/>
    <property type="match status" value="1"/>
</dbReference>
<dbReference type="InterPro" id="IPR012902">
    <property type="entry name" value="N_methyl_site"/>
</dbReference>
<proteinExistence type="inferred from homology"/>
<evidence type="ECO:0000256" key="2">
    <source>
        <dbReference type="ARBA" id="ARBA00008358"/>
    </source>
</evidence>
<evidence type="ECO:0000313" key="9">
    <source>
        <dbReference type="EMBL" id="KFN43189.1"/>
    </source>
</evidence>
<keyword evidence="4" id="KW-0488">Methylation</keyword>
<dbReference type="Proteomes" id="UP000029385">
    <property type="component" value="Unassembled WGS sequence"/>
</dbReference>
<comment type="caution">
    <text evidence="9">The sequence shown here is derived from an EMBL/GenBank/DDBJ whole genome shotgun (WGS) entry which is preliminary data.</text>
</comment>
<accession>A0A091AWZ1</accession>
<evidence type="ECO:0000313" key="10">
    <source>
        <dbReference type="Proteomes" id="UP000029385"/>
    </source>
</evidence>
<evidence type="ECO:0000256" key="5">
    <source>
        <dbReference type="ARBA" id="ARBA00022519"/>
    </source>
</evidence>
<comment type="similarity">
    <text evidence="2">Belongs to the GSP I family.</text>
</comment>
<comment type="subcellular location">
    <subcellularLocation>
        <location evidence="1">Cell inner membrane</location>
        <topology evidence="1">Single-pass membrane protein</topology>
    </subcellularLocation>
</comment>
<reference evidence="9 10" key="1">
    <citation type="submission" date="2013-09" db="EMBL/GenBank/DDBJ databases">
        <title>Genome sequencing of Arenimonas oryziterrae.</title>
        <authorList>
            <person name="Chen F."/>
            <person name="Wang G."/>
        </authorList>
    </citation>
    <scope>NUCLEOTIDE SEQUENCE [LARGE SCALE GENOMIC DNA]</scope>
    <source>
        <strain evidence="9 10">YC6267</strain>
    </source>
</reference>
<keyword evidence="7" id="KW-1133">Transmembrane helix</keyword>
<dbReference type="InterPro" id="IPR010052">
    <property type="entry name" value="T2SS_protein-GspI"/>
</dbReference>
<keyword evidence="8" id="KW-0472">Membrane</keyword>
<dbReference type="PANTHER" id="PTHR38779">
    <property type="entry name" value="TYPE II SECRETION SYSTEM PROTEIN I-RELATED"/>
    <property type="match status" value="1"/>
</dbReference>
<dbReference type="PATRIC" id="fig|1121015.4.peg.1787"/>
<evidence type="ECO:0000256" key="3">
    <source>
        <dbReference type="ARBA" id="ARBA00022475"/>
    </source>
</evidence>
<dbReference type="OrthoDB" id="7864109at2"/>